<dbReference type="AlphaFoldDB" id="A0A382WZ51"/>
<dbReference type="GO" id="GO:0055085">
    <property type="term" value="P:transmembrane transport"/>
    <property type="evidence" value="ECO:0007669"/>
    <property type="project" value="InterPro"/>
</dbReference>
<protein>
    <recommendedName>
        <fullName evidence="3">C4-dicarboxylate ABC transporter substrate-binding protein</fullName>
    </recommendedName>
</protein>
<dbReference type="PANTHER" id="PTHR33376">
    <property type="match status" value="1"/>
</dbReference>
<keyword evidence="1" id="KW-0732">Signal</keyword>
<evidence type="ECO:0000256" key="1">
    <source>
        <dbReference type="ARBA" id="ARBA00022729"/>
    </source>
</evidence>
<evidence type="ECO:0000313" key="2">
    <source>
        <dbReference type="EMBL" id="SVD63840.1"/>
    </source>
</evidence>
<dbReference type="PROSITE" id="PS51257">
    <property type="entry name" value="PROKAR_LIPOPROTEIN"/>
    <property type="match status" value="1"/>
</dbReference>
<dbReference type="Pfam" id="PF03480">
    <property type="entry name" value="DctP"/>
    <property type="match status" value="1"/>
</dbReference>
<dbReference type="Gene3D" id="3.40.190.170">
    <property type="entry name" value="Bacterial extracellular solute-binding protein, family 7"/>
    <property type="match status" value="1"/>
</dbReference>
<dbReference type="PANTHER" id="PTHR33376:SF5">
    <property type="entry name" value="EXTRACYTOPLASMIC SOLUTE RECEPTOR PROTEIN"/>
    <property type="match status" value="1"/>
</dbReference>
<dbReference type="InterPro" id="IPR018389">
    <property type="entry name" value="DctP_fam"/>
</dbReference>
<proteinExistence type="predicted"/>
<reference evidence="2" key="1">
    <citation type="submission" date="2018-05" db="EMBL/GenBank/DDBJ databases">
        <authorList>
            <person name="Lanie J.A."/>
            <person name="Ng W.-L."/>
            <person name="Kazmierczak K.M."/>
            <person name="Andrzejewski T.M."/>
            <person name="Davidsen T.M."/>
            <person name="Wayne K.J."/>
            <person name="Tettelin H."/>
            <person name="Glass J.I."/>
            <person name="Rusch D."/>
            <person name="Podicherti R."/>
            <person name="Tsui H.-C.T."/>
            <person name="Winkler M.E."/>
        </authorList>
    </citation>
    <scope>NUCLEOTIDE SEQUENCE</scope>
</reference>
<dbReference type="InterPro" id="IPR038404">
    <property type="entry name" value="TRAP_DctP_sf"/>
</dbReference>
<feature type="non-terminal residue" evidence="2">
    <location>
        <position position="195"/>
    </location>
</feature>
<gene>
    <name evidence="2" type="ORF">METZ01_LOCUS416694</name>
</gene>
<organism evidence="2">
    <name type="scientific">marine metagenome</name>
    <dbReference type="NCBI Taxonomy" id="408172"/>
    <lineage>
        <taxon>unclassified sequences</taxon>
        <taxon>metagenomes</taxon>
        <taxon>ecological metagenomes</taxon>
    </lineage>
</organism>
<name>A0A382WZ51_9ZZZZ</name>
<accession>A0A382WZ51</accession>
<dbReference type="EMBL" id="UINC01163499">
    <property type="protein sequence ID" value="SVD63840.1"/>
    <property type="molecule type" value="Genomic_DNA"/>
</dbReference>
<evidence type="ECO:0008006" key="3">
    <source>
        <dbReference type="Google" id="ProtNLM"/>
    </source>
</evidence>
<dbReference type="Gene3D" id="3.40.190.10">
    <property type="entry name" value="Periplasmic binding protein-like II"/>
    <property type="match status" value="1"/>
</dbReference>
<sequence length="195" mass="21237">MFNKTISTLIVFLSVSMLVIGCTKEVEVEKIVEVEKTVESIELKVPVAFGTNLPSLGDGILYIADRIEPLSGGSLSMTVYEPNKLVAPNEILDAVSTGKVNAGYATAGYWVGKMPASPLFSAVPFGPDAAEYLAWFYYDDGMDLYQRMYDDAGYNVHVLLAAIIPPETSGWFADPIESTDDLDGLRMRFFGLGAE</sequence>